<evidence type="ECO:0000313" key="2">
    <source>
        <dbReference type="EMBL" id="KYP46164.1"/>
    </source>
</evidence>
<dbReference type="Pfam" id="PF24626">
    <property type="entry name" value="SH3_Tf2-1"/>
    <property type="match status" value="1"/>
</dbReference>
<dbReference type="Proteomes" id="UP000075243">
    <property type="component" value="Unassembled WGS sequence"/>
</dbReference>
<dbReference type="EMBL" id="KQ483567">
    <property type="protein sequence ID" value="KYP46164.1"/>
    <property type="molecule type" value="Genomic_DNA"/>
</dbReference>
<keyword evidence="3" id="KW-1185">Reference proteome</keyword>
<dbReference type="PANTHER" id="PTHR46148:SF52">
    <property type="entry name" value="OS04G0603800 PROTEIN"/>
    <property type="match status" value="1"/>
</dbReference>
<feature type="domain" description="Tf2-1-like SH3-like" evidence="1">
    <location>
        <begin position="17"/>
        <end position="81"/>
    </location>
</feature>
<sequence length="187" mass="21204">MKQQADTRRRDLKFAVGDLVLVKLQLYQQHSVALRKNQKLSMRYFGPFEFLTRIGEVSYKLKLPDTARIQPVFHVSLLKAFKGSPSQVYLPLPLTTTELGPTVQPLQVLDSRIIMRQSQSVPQVLIQWDSLDVAAATWEDTVEIQESFPDFNLEDKVVCKGGSIVTCKKNMSLRNAKQSGEKKLVTP</sequence>
<dbReference type="InterPro" id="IPR016197">
    <property type="entry name" value="Chromo-like_dom_sf"/>
</dbReference>
<dbReference type="SUPFAM" id="SSF54160">
    <property type="entry name" value="Chromo domain-like"/>
    <property type="match status" value="1"/>
</dbReference>
<dbReference type="Gramene" id="C.cajan_31173.t">
    <property type="protein sequence ID" value="C.cajan_31173.t.cds1"/>
    <property type="gene ID" value="C.cajan_31173"/>
</dbReference>
<reference evidence="2" key="1">
    <citation type="journal article" date="2012" name="Nat. Biotechnol.">
        <title>Draft genome sequence of pigeonpea (Cajanus cajan), an orphan legume crop of resource-poor farmers.</title>
        <authorList>
            <person name="Varshney R.K."/>
            <person name="Chen W."/>
            <person name="Li Y."/>
            <person name="Bharti A.K."/>
            <person name="Saxena R.K."/>
            <person name="Schlueter J.A."/>
            <person name="Donoghue M.T."/>
            <person name="Azam S."/>
            <person name="Fan G."/>
            <person name="Whaley A.M."/>
            <person name="Farmer A.D."/>
            <person name="Sheridan J."/>
            <person name="Iwata A."/>
            <person name="Tuteja R."/>
            <person name="Penmetsa R.V."/>
            <person name="Wu W."/>
            <person name="Upadhyaya H.D."/>
            <person name="Yang S.P."/>
            <person name="Shah T."/>
            <person name="Saxena K.B."/>
            <person name="Michael T."/>
            <person name="McCombie W.R."/>
            <person name="Yang B."/>
            <person name="Zhang G."/>
            <person name="Yang H."/>
            <person name="Wang J."/>
            <person name="Spillane C."/>
            <person name="Cook D.R."/>
            <person name="May G.D."/>
            <person name="Xu X."/>
            <person name="Jackson S.A."/>
        </authorList>
    </citation>
    <scope>NUCLEOTIDE SEQUENCE [LARGE SCALE GENOMIC DNA]</scope>
</reference>
<dbReference type="STRING" id="3821.A0A151RUE9"/>
<dbReference type="OMA" id="PYSIIAK"/>
<organism evidence="2 3">
    <name type="scientific">Cajanus cajan</name>
    <name type="common">Pigeon pea</name>
    <name type="synonym">Cajanus indicus</name>
    <dbReference type="NCBI Taxonomy" id="3821"/>
    <lineage>
        <taxon>Eukaryota</taxon>
        <taxon>Viridiplantae</taxon>
        <taxon>Streptophyta</taxon>
        <taxon>Embryophyta</taxon>
        <taxon>Tracheophyta</taxon>
        <taxon>Spermatophyta</taxon>
        <taxon>Magnoliopsida</taxon>
        <taxon>eudicotyledons</taxon>
        <taxon>Gunneridae</taxon>
        <taxon>Pentapetalae</taxon>
        <taxon>rosids</taxon>
        <taxon>fabids</taxon>
        <taxon>Fabales</taxon>
        <taxon>Fabaceae</taxon>
        <taxon>Papilionoideae</taxon>
        <taxon>50 kb inversion clade</taxon>
        <taxon>NPAAA clade</taxon>
        <taxon>indigoferoid/millettioid clade</taxon>
        <taxon>Phaseoleae</taxon>
        <taxon>Cajanus</taxon>
    </lineage>
</organism>
<accession>A0A151RUE9</accession>
<dbReference type="PANTHER" id="PTHR46148">
    <property type="entry name" value="CHROMO DOMAIN-CONTAINING PROTEIN"/>
    <property type="match status" value="1"/>
</dbReference>
<gene>
    <name evidence="2" type="ORF">KK1_032268</name>
</gene>
<name>A0A151RUE9_CAJCA</name>
<evidence type="ECO:0000313" key="3">
    <source>
        <dbReference type="Proteomes" id="UP000075243"/>
    </source>
</evidence>
<proteinExistence type="predicted"/>
<dbReference type="AlphaFoldDB" id="A0A151RUE9"/>
<dbReference type="InterPro" id="IPR056924">
    <property type="entry name" value="SH3_Tf2-1"/>
</dbReference>
<protein>
    <recommendedName>
        <fullName evidence="1">Tf2-1-like SH3-like domain-containing protein</fullName>
    </recommendedName>
</protein>
<evidence type="ECO:0000259" key="1">
    <source>
        <dbReference type="Pfam" id="PF24626"/>
    </source>
</evidence>